<keyword evidence="7" id="KW-1185">Reference proteome</keyword>
<dbReference type="Pfam" id="PF05180">
    <property type="entry name" value="zf-DNL"/>
    <property type="match status" value="1"/>
</dbReference>
<gene>
    <name evidence="6" type="ORF">DPMN_150591</name>
</gene>
<evidence type="ECO:0000256" key="4">
    <source>
        <dbReference type="PROSITE-ProRule" id="PRU00834"/>
    </source>
</evidence>
<dbReference type="AlphaFoldDB" id="A0A9D4J3H1"/>
<organism evidence="6 7">
    <name type="scientific">Dreissena polymorpha</name>
    <name type="common">Zebra mussel</name>
    <name type="synonym">Mytilus polymorpha</name>
    <dbReference type="NCBI Taxonomy" id="45954"/>
    <lineage>
        <taxon>Eukaryota</taxon>
        <taxon>Metazoa</taxon>
        <taxon>Spiralia</taxon>
        <taxon>Lophotrochozoa</taxon>
        <taxon>Mollusca</taxon>
        <taxon>Bivalvia</taxon>
        <taxon>Autobranchia</taxon>
        <taxon>Heteroconchia</taxon>
        <taxon>Euheterodonta</taxon>
        <taxon>Imparidentia</taxon>
        <taxon>Neoheterodontei</taxon>
        <taxon>Myida</taxon>
        <taxon>Dreissenoidea</taxon>
        <taxon>Dreissenidae</taxon>
        <taxon>Dreissena</taxon>
    </lineage>
</organism>
<dbReference type="PANTHER" id="PTHR20922">
    <property type="entry name" value="DNL-TYPE ZINC FINGER PROTEIN"/>
    <property type="match status" value="1"/>
</dbReference>
<feature type="domain" description="DNL-type" evidence="5">
    <location>
        <begin position="50"/>
        <end position="133"/>
    </location>
</feature>
<reference evidence="6" key="1">
    <citation type="journal article" date="2019" name="bioRxiv">
        <title>The Genome of the Zebra Mussel, Dreissena polymorpha: A Resource for Invasive Species Research.</title>
        <authorList>
            <person name="McCartney M.A."/>
            <person name="Auch B."/>
            <person name="Kono T."/>
            <person name="Mallez S."/>
            <person name="Zhang Y."/>
            <person name="Obille A."/>
            <person name="Becker A."/>
            <person name="Abrahante J.E."/>
            <person name="Garbe J."/>
            <person name="Badalamenti J.P."/>
            <person name="Herman A."/>
            <person name="Mangelson H."/>
            <person name="Liachko I."/>
            <person name="Sullivan S."/>
            <person name="Sone E.D."/>
            <person name="Koren S."/>
            <person name="Silverstein K.A.T."/>
            <person name="Beckman K.B."/>
            <person name="Gohl D.M."/>
        </authorList>
    </citation>
    <scope>NUCLEOTIDE SEQUENCE</scope>
    <source>
        <strain evidence="6">Duluth1</strain>
        <tissue evidence="6">Whole animal</tissue>
    </source>
</reference>
<evidence type="ECO:0000256" key="2">
    <source>
        <dbReference type="ARBA" id="ARBA00022771"/>
    </source>
</evidence>
<name>A0A9D4J3H1_DREPO</name>
<dbReference type="GO" id="GO:0051087">
    <property type="term" value="F:protein-folding chaperone binding"/>
    <property type="evidence" value="ECO:0007669"/>
    <property type="project" value="TreeGrafter"/>
</dbReference>
<dbReference type="Proteomes" id="UP000828390">
    <property type="component" value="Unassembled WGS sequence"/>
</dbReference>
<evidence type="ECO:0000313" key="7">
    <source>
        <dbReference type="Proteomes" id="UP000828390"/>
    </source>
</evidence>
<reference evidence="6" key="2">
    <citation type="submission" date="2020-11" db="EMBL/GenBank/DDBJ databases">
        <authorList>
            <person name="McCartney M.A."/>
            <person name="Auch B."/>
            <person name="Kono T."/>
            <person name="Mallez S."/>
            <person name="Becker A."/>
            <person name="Gohl D.M."/>
            <person name="Silverstein K.A.T."/>
            <person name="Koren S."/>
            <person name="Bechman K.B."/>
            <person name="Herman A."/>
            <person name="Abrahante J.E."/>
            <person name="Garbe J."/>
        </authorList>
    </citation>
    <scope>NUCLEOTIDE SEQUENCE</scope>
    <source>
        <strain evidence="6">Duluth1</strain>
        <tissue evidence="6">Whole animal</tissue>
    </source>
</reference>
<dbReference type="GO" id="GO:0008270">
    <property type="term" value="F:zinc ion binding"/>
    <property type="evidence" value="ECO:0007669"/>
    <property type="project" value="UniProtKB-KW"/>
</dbReference>
<dbReference type="GO" id="GO:0030150">
    <property type="term" value="P:protein import into mitochondrial matrix"/>
    <property type="evidence" value="ECO:0007669"/>
    <property type="project" value="TreeGrafter"/>
</dbReference>
<keyword evidence="2 4" id="KW-0863">Zinc-finger</keyword>
<dbReference type="InterPro" id="IPR024158">
    <property type="entry name" value="Mt_import_TIM15"/>
</dbReference>
<dbReference type="PANTHER" id="PTHR20922:SF13">
    <property type="entry name" value="DNL-TYPE ZINC FINGER PROTEIN"/>
    <property type="match status" value="1"/>
</dbReference>
<evidence type="ECO:0000256" key="3">
    <source>
        <dbReference type="ARBA" id="ARBA00022833"/>
    </source>
</evidence>
<dbReference type="InterPro" id="IPR007853">
    <property type="entry name" value="Znf_DNL-typ"/>
</dbReference>
<sequence>MRPSTQRCPDVGLVNNVRENRQFVRNLSTSSILSCENIATKQIVQSLQEKIVTKKFISYKCKVCDTRNGHMFSKKAYEEGVVIVTCEGCKNHHLLADNLGWFTDVGKNWNMQNCIPFNQQKDQRFSVTDCRPK</sequence>
<evidence type="ECO:0000313" key="6">
    <source>
        <dbReference type="EMBL" id="KAH3797015.1"/>
    </source>
</evidence>
<dbReference type="PROSITE" id="PS51501">
    <property type="entry name" value="ZF_DNL"/>
    <property type="match status" value="1"/>
</dbReference>
<evidence type="ECO:0000256" key="1">
    <source>
        <dbReference type="ARBA" id="ARBA00022723"/>
    </source>
</evidence>
<accession>A0A9D4J3H1</accession>
<dbReference type="EMBL" id="JAIWYP010000007">
    <property type="protein sequence ID" value="KAH3797015.1"/>
    <property type="molecule type" value="Genomic_DNA"/>
</dbReference>
<dbReference type="GO" id="GO:0006457">
    <property type="term" value="P:protein folding"/>
    <property type="evidence" value="ECO:0007669"/>
    <property type="project" value="TreeGrafter"/>
</dbReference>
<keyword evidence="3" id="KW-0862">Zinc</keyword>
<keyword evidence="1" id="KW-0479">Metal-binding</keyword>
<proteinExistence type="predicted"/>
<protein>
    <recommendedName>
        <fullName evidence="5">DNL-type domain-containing protein</fullName>
    </recommendedName>
</protein>
<comment type="caution">
    <text evidence="6">The sequence shown here is derived from an EMBL/GenBank/DDBJ whole genome shotgun (WGS) entry which is preliminary data.</text>
</comment>
<dbReference type="GO" id="GO:0050821">
    <property type="term" value="P:protein stabilization"/>
    <property type="evidence" value="ECO:0007669"/>
    <property type="project" value="TreeGrafter"/>
</dbReference>
<dbReference type="GO" id="GO:0005739">
    <property type="term" value="C:mitochondrion"/>
    <property type="evidence" value="ECO:0007669"/>
    <property type="project" value="TreeGrafter"/>
</dbReference>
<evidence type="ECO:0000259" key="5">
    <source>
        <dbReference type="PROSITE" id="PS51501"/>
    </source>
</evidence>